<evidence type="ECO:0000256" key="1">
    <source>
        <dbReference type="SAM" id="MobiDB-lite"/>
    </source>
</evidence>
<dbReference type="STRING" id="2010991.A0A3M2SG79"/>
<comment type="caution">
    <text evidence="2">The sequence shown here is derived from an EMBL/GenBank/DDBJ whole genome shotgun (WGS) entry which is preliminary data.</text>
</comment>
<dbReference type="Proteomes" id="UP000277212">
    <property type="component" value="Unassembled WGS sequence"/>
</dbReference>
<dbReference type="AlphaFoldDB" id="A0A3M2SG79"/>
<gene>
    <name evidence="2" type="ORF">CDV36_003740</name>
</gene>
<dbReference type="OrthoDB" id="3432781at2759"/>
<dbReference type="Pfam" id="PF13095">
    <property type="entry name" value="FTA2"/>
    <property type="match status" value="1"/>
</dbReference>
<dbReference type="EMBL" id="NKUJ01000045">
    <property type="protein sequence ID" value="RMJ16577.1"/>
    <property type="molecule type" value="Genomic_DNA"/>
</dbReference>
<dbReference type="InterPro" id="IPR025213">
    <property type="entry name" value="Sim4_Fta2"/>
</dbReference>
<organism evidence="2 3">
    <name type="scientific">Fusarium kuroshium</name>
    <dbReference type="NCBI Taxonomy" id="2010991"/>
    <lineage>
        <taxon>Eukaryota</taxon>
        <taxon>Fungi</taxon>
        <taxon>Dikarya</taxon>
        <taxon>Ascomycota</taxon>
        <taxon>Pezizomycotina</taxon>
        <taxon>Sordariomycetes</taxon>
        <taxon>Hypocreomycetidae</taxon>
        <taxon>Hypocreales</taxon>
        <taxon>Nectriaceae</taxon>
        <taxon>Fusarium</taxon>
        <taxon>Fusarium solani species complex</taxon>
    </lineage>
</organism>
<feature type="compositionally biased region" description="Basic residues" evidence="1">
    <location>
        <begin position="397"/>
        <end position="407"/>
    </location>
</feature>
<feature type="compositionally biased region" description="Basic and acidic residues" evidence="1">
    <location>
        <begin position="359"/>
        <end position="369"/>
    </location>
</feature>
<protein>
    <recommendedName>
        <fullName evidence="4">Protein kinase domain-containing protein</fullName>
    </recommendedName>
</protein>
<evidence type="ECO:0000313" key="2">
    <source>
        <dbReference type="EMBL" id="RMJ16577.1"/>
    </source>
</evidence>
<reference evidence="2 3" key="1">
    <citation type="submission" date="2017-06" db="EMBL/GenBank/DDBJ databases">
        <title>Comparative genomic analysis of Ambrosia Fusariam Clade fungi.</title>
        <authorList>
            <person name="Stajich J.E."/>
            <person name="Carrillo J."/>
            <person name="Kijimoto T."/>
            <person name="Eskalen A."/>
            <person name="O'Donnell K."/>
            <person name="Kasson M."/>
        </authorList>
    </citation>
    <scope>NUCLEOTIDE SEQUENCE [LARGE SCALE GENOMIC DNA]</scope>
    <source>
        <strain evidence="2">UCR3666</strain>
    </source>
</reference>
<keyword evidence="3" id="KW-1185">Reference proteome</keyword>
<evidence type="ECO:0008006" key="4">
    <source>
        <dbReference type="Google" id="ProtNLM"/>
    </source>
</evidence>
<proteinExistence type="predicted"/>
<sequence length="407" mass="45873">MPTLKPLPDCEGPKLECFTDDLLAHDFKFLAIAGVGTHGVTVKAEIDGKLYAIKIFFSEGTTEPCAHLCPLHEDPYEDGSGYRHKERYGWSDSLIEKLVLYATSFNGECRVFGRLKEVGREDLAVRAHGYILVYLNDRVEEQFKNALDNSPGLGSTSGAQLMNHANPEEPLMAIVKDWVPGEEPAHDEITNKEGEWLRPTKFPKMLRDLKELHKFGIVVRDIKAQQYINGTLVDFSHAWTIPHAWGPEEGIQPRWAFASMAAWDLFCFQYEVIGDWNLEAKRRPDIPRKPCRLVAYRGINGRSVGGLGQNPNRASVYDRLRIRPGNEGPFLPLLNHEGIFIDMTQDPPYDPALFDWRRAGEQAGKDRKGTMGRKRKAAVQQQPRPAKKSKPADDSKKGKKVKLASKA</sequence>
<feature type="region of interest" description="Disordered" evidence="1">
    <location>
        <begin position="359"/>
        <end position="407"/>
    </location>
</feature>
<accession>A0A3M2SG79</accession>
<evidence type="ECO:0000313" key="3">
    <source>
        <dbReference type="Proteomes" id="UP000277212"/>
    </source>
</evidence>
<name>A0A3M2SG79_9HYPO</name>